<comment type="caution">
    <text evidence="2">The sequence shown here is derived from an EMBL/GenBank/DDBJ whole genome shotgun (WGS) entry which is preliminary data.</text>
</comment>
<comment type="cofactor">
    <cofactor evidence="1">
        <name>Mg(2+)</name>
        <dbReference type="ChEBI" id="CHEBI:18420"/>
    </cofactor>
    <text evidence="1">Binds 2 magnesium ions per subunit.</text>
</comment>
<keyword evidence="1" id="KW-0460">Magnesium</keyword>
<protein>
    <recommendedName>
        <fullName evidence="4">ADP-ribosyl-[dinitrogen reductase] hydrolase</fullName>
    </recommendedName>
</protein>
<evidence type="ECO:0008006" key="4">
    <source>
        <dbReference type="Google" id="ProtNLM"/>
    </source>
</evidence>
<reference evidence="2 3" key="1">
    <citation type="submission" date="2019-05" db="EMBL/GenBank/DDBJ databases">
        <authorList>
            <person name="Farhan Ul Haque M."/>
        </authorList>
    </citation>
    <scope>NUCLEOTIDE SEQUENCE [LARGE SCALE GENOMIC DNA]</scope>
    <source>
        <strain evidence="2">2</strain>
    </source>
</reference>
<keyword evidence="1" id="KW-0479">Metal-binding</keyword>
<feature type="binding site" evidence="1">
    <location>
        <position position="72"/>
    </location>
    <ligand>
        <name>Mg(2+)</name>
        <dbReference type="ChEBI" id="CHEBI:18420"/>
        <label>1</label>
    </ligand>
</feature>
<name>A0A8B6M8U3_METTU</name>
<evidence type="ECO:0000313" key="2">
    <source>
        <dbReference type="EMBL" id="VTZ51304.1"/>
    </source>
</evidence>
<gene>
    <name evidence="2" type="ORF">MPC4_350010</name>
</gene>
<dbReference type="EMBL" id="CABFMQ020000093">
    <property type="protein sequence ID" value="VTZ51304.1"/>
    <property type="molecule type" value="Genomic_DNA"/>
</dbReference>
<dbReference type="InterPro" id="IPR036705">
    <property type="entry name" value="Ribosyl_crysJ1_sf"/>
</dbReference>
<keyword evidence="3" id="KW-1185">Reference proteome</keyword>
<dbReference type="InterPro" id="IPR005502">
    <property type="entry name" value="Ribosyl_crysJ1"/>
</dbReference>
<dbReference type="GO" id="GO:0046872">
    <property type="term" value="F:metal ion binding"/>
    <property type="evidence" value="ECO:0007669"/>
    <property type="project" value="UniProtKB-KW"/>
</dbReference>
<feature type="binding site" evidence="1">
    <location>
        <position position="71"/>
    </location>
    <ligand>
        <name>Mg(2+)</name>
        <dbReference type="ChEBI" id="CHEBI:18420"/>
        <label>1</label>
    </ligand>
</feature>
<dbReference type="AlphaFoldDB" id="A0A8B6M8U3"/>
<organism evidence="2 3">
    <name type="scientific">Methylocella tundrae</name>
    <dbReference type="NCBI Taxonomy" id="227605"/>
    <lineage>
        <taxon>Bacteria</taxon>
        <taxon>Pseudomonadati</taxon>
        <taxon>Pseudomonadota</taxon>
        <taxon>Alphaproteobacteria</taxon>
        <taxon>Hyphomicrobiales</taxon>
        <taxon>Beijerinckiaceae</taxon>
        <taxon>Methylocella</taxon>
    </lineage>
</organism>
<evidence type="ECO:0000256" key="1">
    <source>
        <dbReference type="PIRSR" id="PIRSR605502-1"/>
    </source>
</evidence>
<dbReference type="Pfam" id="PF03747">
    <property type="entry name" value="ADP_ribosyl_GH"/>
    <property type="match status" value="1"/>
</dbReference>
<evidence type="ECO:0000313" key="3">
    <source>
        <dbReference type="Proteomes" id="UP000485880"/>
    </source>
</evidence>
<dbReference type="Proteomes" id="UP000485880">
    <property type="component" value="Unassembled WGS sequence"/>
</dbReference>
<accession>A0A8B6M8U3</accession>
<proteinExistence type="predicted"/>
<feature type="binding site" evidence="1">
    <location>
        <position position="73"/>
    </location>
    <ligand>
        <name>Mg(2+)</name>
        <dbReference type="ChEBI" id="CHEBI:18420"/>
        <label>1</label>
    </ligand>
</feature>
<sequence>MRILAAMPGRAAAPRFPAAARYIDGAIGAMLGLAVGDGLGATLEFSQRDCSPEIRDILGGRPFRLKPGECTDDPSMTPALFISISRIGE</sequence>
<dbReference type="SUPFAM" id="SSF101478">
    <property type="entry name" value="ADP-ribosylglycohydrolase"/>
    <property type="match status" value="1"/>
</dbReference>
<dbReference type="Gene3D" id="1.10.4080.10">
    <property type="entry name" value="ADP-ribosylation/Crystallin J1"/>
    <property type="match status" value="1"/>
</dbReference>